<dbReference type="AlphaFoldDB" id="A0A9P7Z0P4"/>
<evidence type="ECO:0000313" key="3">
    <source>
        <dbReference type="Proteomes" id="UP000887226"/>
    </source>
</evidence>
<sequence length="137" mass="14957">MAPVSSSIFNAQGLLTGLNSLSGIFSLRLAQKNAEVLDISIPAMHAIDLGAISFGITWVLAGHRNDRTIMKLSIPGRLLAGIVFQQYGDSWKDVVYETVGAAAAGLGLWWDLLKEKQGDSKRLRFNIKLVRWGMSTL</sequence>
<dbReference type="OrthoDB" id="10042947at2759"/>
<accession>A0A9P7Z0P4</accession>
<keyword evidence="1" id="KW-1133">Transmembrane helix</keyword>
<reference evidence="2" key="1">
    <citation type="journal article" date="2021" name="IMA Fungus">
        <title>Genomic characterization of three marine fungi, including Emericellopsis atlantica sp. nov. with signatures of a generalist lifestyle and marine biomass degradation.</title>
        <authorList>
            <person name="Hagestad O.C."/>
            <person name="Hou L."/>
            <person name="Andersen J.H."/>
            <person name="Hansen E.H."/>
            <person name="Altermark B."/>
            <person name="Li C."/>
            <person name="Kuhnert E."/>
            <person name="Cox R.J."/>
            <person name="Crous P.W."/>
            <person name="Spatafora J.W."/>
            <person name="Lail K."/>
            <person name="Amirebrahimi M."/>
            <person name="Lipzen A."/>
            <person name="Pangilinan J."/>
            <person name="Andreopoulos W."/>
            <person name="Hayes R.D."/>
            <person name="Ng V."/>
            <person name="Grigoriev I.V."/>
            <person name="Jackson S.A."/>
            <person name="Sutton T.D.S."/>
            <person name="Dobson A.D.W."/>
            <person name="Rama T."/>
        </authorList>
    </citation>
    <scope>NUCLEOTIDE SEQUENCE</scope>
    <source>
        <strain evidence="2">TRa3180A</strain>
    </source>
</reference>
<feature type="transmembrane region" description="Helical" evidence="1">
    <location>
        <begin position="39"/>
        <end position="60"/>
    </location>
</feature>
<dbReference type="Proteomes" id="UP000887226">
    <property type="component" value="Unassembled WGS sequence"/>
</dbReference>
<keyword evidence="1" id="KW-0472">Membrane</keyword>
<evidence type="ECO:0000256" key="1">
    <source>
        <dbReference type="SAM" id="Phobius"/>
    </source>
</evidence>
<keyword evidence="1" id="KW-0812">Transmembrane</keyword>
<dbReference type="EMBL" id="MU253978">
    <property type="protein sequence ID" value="KAG9243428.1"/>
    <property type="molecule type" value="Genomic_DNA"/>
</dbReference>
<organism evidence="2 3">
    <name type="scientific">Calycina marina</name>
    <dbReference type="NCBI Taxonomy" id="1763456"/>
    <lineage>
        <taxon>Eukaryota</taxon>
        <taxon>Fungi</taxon>
        <taxon>Dikarya</taxon>
        <taxon>Ascomycota</taxon>
        <taxon>Pezizomycotina</taxon>
        <taxon>Leotiomycetes</taxon>
        <taxon>Helotiales</taxon>
        <taxon>Pezizellaceae</taxon>
        <taxon>Calycina</taxon>
    </lineage>
</organism>
<name>A0A9P7Z0P4_9HELO</name>
<comment type="caution">
    <text evidence="2">The sequence shown here is derived from an EMBL/GenBank/DDBJ whole genome shotgun (WGS) entry which is preliminary data.</text>
</comment>
<evidence type="ECO:0000313" key="2">
    <source>
        <dbReference type="EMBL" id="KAG9243428.1"/>
    </source>
</evidence>
<gene>
    <name evidence="2" type="ORF">BJ878DRAFT_543273</name>
</gene>
<proteinExistence type="predicted"/>
<protein>
    <submittedName>
        <fullName evidence="2">Uncharacterized protein</fullName>
    </submittedName>
</protein>
<keyword evidence="3" id="KW-1185">Reference proteome</keyword>